<reference evidence="2 3" key="1">
    <citation type="submission" date="2019-03" db="EMBL/GenBank/DDBJ databases">
        <title>Genomics of glacier-inhabiting Cryobacterium strains.</title>
        <authorList>
            <person name="Liu Q."/>
            <person name="Xin Y.-H."/>
        </authorList>
    </citation>
    <scope>NUCLEOTIDE SEQUENCE [LARGE SCALE GENOMIC DNA]</scope>
    <source>
        <strain evidence="2 3">Sr47</strain>
    </source>
</reference>
<dbReference type="SUPFAM" id="SSF52980">
    <property type="entry name" value="Restriction endonuclease-like"/>
    <property type="match status" value="1"/>
</dbReference>
<protein>
    <submittedName>
        <fullName evidence="2">DUF559 domain-containing protein</fullName>
    </submittedName>
</protein>
<name>A0A4R8UI67_9MICO</name>
<dbReference type="Pfam" id="PF04480">
    <property type="entry name" value="DUF559"/>
    <property type="match status" value="1"/>
</dbReference>
<evidence type="ECO:0000313" key="3">
    <source>
        <dbReference type="Proteomes" id="UP000297866"/>
    </source>
</evidence>
<dbReference type="InterPro" id="IPR007569">
    <property type="entry name" value="DUF559"/>
</dbReference>
<evidence type="ECO:0000259" key="1">
    <source>
        <dbReference type="Pfam" id="PF04480"/>
    </source>
</evidence>
<dbReference type="OrthoDB" id="2594539at2"/>
<dbReference type="AlphaFoldDB" id="A0A4R8UI67"/>
<accession>A0A4R8UI67</accession>
<keyword evidence="3" id="KW-1185">Reference proteome</keyword>
<dbReference type="Gene3D" id="3.40.960.10">
    <property type="entry name" value="VSR Endonuclease"/>
    <property type="match status" value="1"/>
</dbReference>
<feature type="domain" description="DUF559" evidence="1">
    <location>
        <begin position="216"/>
        <end position="272"/>
    </location>
</feature>
<dbReference type="RefSeq" id="WP_134489228.1">
    <property type="nucleotide sequence ID" value="NZ_SOEZ01000034.1"/>
</dbReference>
<comment type="caution">
    <text evidence="2">The sequence shown here is derived from an EMBL/GenBank/DDBJ whole genome shotgun (WGS) entry which is preliminary data.</text>
</comment>
<dbReference type="Proteomes" id="UP000297866">
    <property type="component" value="Unassembled WGS sequence"/>
</dbReference>
<evidence type="ECO:0000313" key="2">
    <source>
        <dbReference type="EMBL" id="TFB52476.1"/>
    </source>
</evidence>
<dbReference type="EMBL" id="SOEZ01000034">
    <property type="protein sequence ID" value="TFB52476.1"/>
    <property type="molecule type" value="Genomic_DNA"/>
</dbReference>
<dbReference type="InterPro" id="IPR011335">
    <property type="entry name" value="Restrct_endonuc-II-like"/>
</dbReference>
<sequence length="290" mass="32660">MNRSLHEDMARFGNLATRSQLRGLGYSDRDIQRAVEQRRLSPIRRRWLAHPGADSRATRAVALGGRLAAASALASHGIWVTRPTGLWIASPPDASHLEPTAPGERRLWVRDRFPEVADRQWRVSPRDAVAQFARIGGESDVVASIDSALNKRLLSASDLDEVFATVPRRLRRLRRRVNGRADSGLETLLRLAAEDQGWRVEVQVRISGVGRVDVLIDGWLVIELDGGQWHDDEQSRDVDRRRDAELVLRGYRWHRFRHDQVLNRMPECLAVIRALRAGGRPAARSGQPAA</sequence>
<organism evidence="2 3">
    <name type="scientific">Cryobacterium tagatosivorans</name>
    <dbReference type="NCBI Taxonomy" id="1259199"/>
    <lineage>
        <taxon>Bacteria</taxon>
        <taxon>Bacillati</taxon>
        <taxon>Actinomycetota</taxon>
        <taxon>Actinomycetes</taxon>
        <taxon>Micrococcales</taxon>
        <taxon>Microbacteriaceae</taxon>
        <taxon>Cryobacterium</taxon>
    </lineage>
</organism>
<gene>
    <name evidence="2" type="ORF">E3O23_06255</name>
</gene>
<proteinExistence type="predicted"/>